<accession>A0A9J6FZ06</accession>
<keyword evidence="1" id="KW-0812">Transmembrane</keyword>
<feature type="transmembrane region" description="Helical" evidence="1">
    <location>
        <begin position="173"/>
        <end position="193"/>
    </location>
</feature>
<name>A0A9J6FZ06_HAELO</name>
<evidence type="ECO:0000256" key="1">
    <source>
        <dbReference type="SAM" id="Phobius"/>
    </source>
</evidence>
<evidence type="ECO:0000313" key="2">
    <source>
        <dbReference type="EMBL" id="KAH9367704.1"/>
    </source>
</evidence>
<keyword evidence="1" id="KW-0472">Membrane</keyword>
<dbReference type="EMBL" id="JABSTR010000004">
    <property type="protein sequence ID" value="KAH9367704.1"/>
    <property type="molecule type" value="Genomic_DNA"/>
</dbReference>
<dbReference type="OrthoDB" id="6514341at2759"/>
<dbReference type="VEuPathDB" id="VectorBase:HLOH_044485"/>
<dbReference type="AlphaFoldDB" id="A0A9J6FZ06"/>
<protein>
    <submittedName>
        <fullName evidence="2">Uncharacterized protein</fullName>
    </submittedName>
</protein>
<dbReference type="Gene3D" id="3.40.190.10">
    <property type="entry name" value="Periplasmic binding protein-like II"/>
    <property type="match status" value="2"/>
</dbReference>
<gene>
    <name evidence="2" type="ORF">HPB48_011364</name>
</gene>
<organism evidence="2 3">
    <name type="scientific">Haemaphysalis longicornis</name>
    <name type="common">Bush tick</name>
    <dbReference type="NCBI Taxonomy" id="44386"/>
    <lineage>
        <taxon>Eukaryota</taxon>
        <taxon>Metazoa</taxon>
        <taxon>Ecdysozoa</taxon>
        <taxon>Arthropoda</taxon>
        <taxon>Chelicerata</taxon>
        <taxon>Arachnida</taxon>
        <taxon>Acari</taxon>
        <taxon>Parasitiformes</taxon>
        <taxon>Ixodida</taxon>
        <taxon>Ixodoidea</taxon>
        <taxon>Ixodidae</taxon>
        <taxon>Haemaphysalinae</taxon>
        <taxon>Haemaphysalis</taxon>
    </lineage>
</organism>
<evidence type="ECO:0000313" key="3">
    <source>
        <dbReference type="Proteomes" id="UP000821853"/>
    </source>
</evidence>
<sequence length="330" mass="36644">MRHTVRFCISELPAAAFFRHVRLSQKSAEQSYQLSHKEQADTVFLPRPQEACGGVLMTVRQSMTTRPDRLVRDKQEGLDKALREKYAYIDTRRGLRAALHDRHAKTIEVSSGHLGTTIMSLAMHKGCFYRDAFSTASRRLVESGHFLKWESEDQPLWPKEKRNSFKTIELSDVFSHGTILIAGYSFALLALAAELARHRYAAKRAAPRGNIQQHGRPLEDAWTMPKATVSVARPRRTLRTRLPRRVGKKTSSVSAVAPLPPVSRSRSWETRIIGRAGFKRVSVNVGPHMFRAGDLASPGSGGASGGRQTVAVVRRHGGQALPAPPPISTT</sequence>
<comment type="caution">
    <text evidence="2">The sequence shown here is derived from an EMBL/GenBank/DDBJ whole genome shotgun (WGS) entry which is preliminary data.</text>
</comment>
<keyword evidence="3" id="KW-1185">Reference proteome</keyword>
<proteinExistence type="predicted"/>
<dbReference type="OMA" id="HIGTTIM"/>
<dbReference type="Proteomes" id="UP000821853">
    <property type="component" value="Chromosome 2"/>
</dbReference>
<reference evidence="2 3" key="1">
    <citation type="journal article" date="2020" name="Cell">
        <title>Large-Scale Comparative Analyses of Tick Genomes Elucidate Their Genetic Diversity and Vector Capacities.</title>
        <authorList>
            <consortium name="Tick Genome and Microbiome Consortium (TIGMIC)"/>
            <person name="Jia N."/>
            <person name="Wang J."/>
            <person name="Shi W."/>
            <person name="Du L."/>
            <person name="Sun Y."/>
            <person name="Zhan W."/>
            <person name="Jiang J.F."/>
            <person name="Wang Q."/>
            <person name="Zhang B."/>
            <person name="Ji P."/>
            <person name="Bell-Sakyi L."/>
            <person name="Cui X.M."/>
            <person name="Yuan T.T."/>
            <person name="Jiang B.G."/>
            <person name="Yang W.F."/>
            <person name="Lam T.T."/>
            <person name="Chang Q.C."/>
            <person name="Ding S.J."/>
            <person name="Wang X.J."/>
            <person name="Zhu J.G."/>
            <person name="Ruan X.D."/>
            <person name="Zhao L."/>
            <person name="Wei J.T."/>
            <person name="Ye R.Z."/>
            <person name="Que T.C."/>
            <person name="Du C.H."/>
            <person name="Zhou Y.H."/>
            <person name="Cheng J.X."/>
            <person name="Dai P.F."/>
            <person name="Guo W.B."/>
            <person name="Han X.H."/>
            <person name="Huang E.J."/>
            <person name="Li L.F."/>
            <person name="Wei W."/>
            <person name="Gao Y.C."/>
            <person name="Liu J.Z."/>
            <person name="Shao H.Z."/>
            <person name="Wang X."/>
            <person name="Wang C.C."/>
            <person name="Yang T.C."/>
            <person name="Huo Q.B."/>
            <person name="Li W."/>
            <person name="Chen H.Y."/>
            <person name="Chen S.E."/>
            <person name="Zhou L.G."/>
            <person name="Ni X.B."/>
            <person name="Tian J.H."/>
            <person name="Sheng Y."/>
            <person name="Liu T."/>
            <person name="Pan Y.S."/>
            <person name="Xia L.Y."/>
            <person name="Li J."/>
            <person name="Zhao F."/>
            <person name="Cao W.C."/>
        </authorList>
    </citation>
    <scope>NUCLEOTIDE SEQUENCE [LARGE SCALE GENOMIC DNA]</scope>
    <source>
        <strain evidence="2">HaeL-2018</strain>
    </source>
</reference>
<keyword evidence="1" id="KW-1133">Transmembrane helix</keyword>